<dbReference type="Proteomes" id="UP000305067">
    <property type="component" value="Unassembled WGS sequence"/>
</dbReference>
<dbReference type="EMBL" id="ML178845">
    <property type="protein sequence ID" value="TFK97668.1"/>
    <property type="molecule type" value="Genomic_DNA"/>
</dbReference>
<dbReference type="InterPro" id="IPR032710">
    <property type="entry name" value="NTF2-like_dom_sf"/>
</dbReference>
<dbReference type="Gene3D" id="3.10.450.50">
    <property type="match status" value="1"/>
</dbReference>
<reference evidence="1 2" key="1">
    <citation type="journal article" date="2019" name="Nat. Ecol. Evol.">
        <title>Megaphylogeny resolves global patterns of mushroom evolution.</title>
        <authorList>
            <person name="Varga T."/>
            <person name="Krizsan K."/>
            <person name="Foldi C."/>
            <person name="Dima B."/>
            <person name="Sanchez-Garcia M."/>
            <person name="Sanchez-Ramirez S."/>
            <person name="Szollosi G.J."/>
            <person name="Szarkandi J.G."/>
            <person name="Papp V."/>
            <person name="Albert L."/>
            <person name="Andreopoulos W."/>
            <person name="Angelini C."/>
            <person name="Antonin V."/>
            <person name="Barry K.W."/>
            <person name="Bougher N.L."/>
            <person name="Buchanan P."/>
            <person name="Buyck B."/>
            <person name="Bense V."/>
            <person name="Catcheside P."/>
            <person name="Chovatia M."/>
            <person name="Cooper J."/>
            <person name="Damon W."/>
            <person name="Desjardin D."/>
            <person name="Finy P."/>
            <person name="Geml J."/>
            <person name="Haridas S."/>
            <person name="Hughes K."/>
            <person name="Justo A."/>
            <person name="Karasinski D."/>
            <person name="Kautmanova I."/>
            <person name="Kiss B."/>
            <person name="Kocsube S."/>
            <person name="Kotiranta H."/>
            <person name="LaButti K.M."/>
            <person name="Lechner B.E."/>
            <person name="Liimatainen K."/>
            <person name="Lipzen A."/>
            <person name="Lukacs Z."/>
            <person name="Mihaltcheva S."/>
            <person name="Morgado L.N."/>
            <person name="Niskanen T."/>
            <person name="Noordeloos M.E."/>
            <person name="Ohm R.A."/>
            <person name="Ortiz-Santana B."/>
            <person name="Ovrebo C."/>
            <person name="Racz N."/>
            <person name="Riley R."/>
            <person name="Savchenko A."/>
            <person name="Shiryaev A."/>
            <person name="Soop K."/>
            <person name="Spirin V."/>
            <person name="Szebenyi C."/>
            <person name="Tomsovsky M."/>
            <person name="Tulloss R.E."/>
            <person name="Uehling J."/>
            <person name="Grigoriev I.V."/>
            <person name="Vagvolgyi C."/>
            <person name="Papp T."/>
            <person name="Martin F.M."/>
            <person name="Miettinen O."/>
            <person name="Hibbett D.S."/>
            <person name="Nagy L.G."/>
        </authorList>
    </citation>
    <scope>NUCLEOTIDE SEQUENCE [LARGE SCALE GENOMIC DNA]</scope>
    <source>
        <strain evidence="1 2">CBS 309.79</strain>
    </source>
</reference>
<organism evidence="1 2">
    <name type="scientific">Pterulicium gracile</name>
    <dbReference type="NCBI Taxonomy" id="1884261"/>
    <lineage>
        <taxon>Eukaryota</taxon>
        <taxon>Fungi</taxon>
        <taxon>Dikarya</taxon>
        <taxon>Basidiomycota</taxon>
        <taxon>Agaricomycotina</taxon>
        <taxon>Agaricomycetes</taxon>
        <taxon>Agaricomycetidae</taxon>
        <taxon>Agaricales</taxon>
        <taxon>Pleurotineae</taxon>
        <taxon>Pterulaceae</taxon>
        <taxon>Pterulicium</taxon>
    </lineage>
</organism>
<evidence type="ECO:0000313" key="2">
    <source>
        <dbReference type="Proteomes" id="UP000305067"/>
    </source>
</evidence>
<sequence length="177" mass="19947">MASSQSGYTQTQWLVDRANIEDALVQLCWSLDRKDWDMERAILNPKGVSFDDSDLFGPDAAGRVMPIEEHIQSDMNFTSYMDVTQNSLSLMRHNLPQPGPNVKLPMQAATEVNVTTTIINKKAKEGDRAVYGAYYTIVVDRVETKDEYANPWKITSLVTSKLWLDGNFKAMLPPDAQ</sequence>
<evidence type="ECO:0000313" key="1">
    <source>
        <dbReference type="EMBL" id="TFK97668.1"/>
    </source>
</evidence>
<protein>
    <recommendedName>
        <fullName evidence="3">SnoaL-like domain-containing protein</fullName>
    </recommendedName>
</protein>
<dbReference type="OrthoDB" id="5208229at2759"/>
<evidence type="ECO:0008006" key="3">
    <source>
        <dbReference type="Google" id="ProtNLM"/>
    </source>
</evidence>
<gene>
    <name evidence="1" type="ORF">BDV98DRAFT_607367</name>
</gene>
<dbReference type="SUPFAM" id="SSF54427">
    <property type="entry name" value="NTF2-like"/>
    <property type="match status" value="1"/>
</dbReference>
<name>A0A5C3QBX5_9AGAR</name>
<dbReference type="AlphaFoldDB" id="A0A5C3QBX5"/>
<accession>A0A5C3QBX5</accession>
<keyword evidence="2" id="KW-1185">Reference proteome</keyword>
<proteinExistence type="predicted"/>